<feature type="region of interest" description="Disordered" evidence="6">
    <location>
        <begin position="230"/>
        <end position="257"/>
    </location>
</feature>
<dbReference type="PaxDb" id="9823-ENSSSCP00000022119"/>
<keyword evidence="3 7" id="KW-0812">Transmembrane</keyword>
<evidence type="ECO:0000256" key="2">
    <source>
        <dbReference type="ARBA" id="ARBA00006843"/>
    </source>
</evidence>
<feature type="region of interest" description="Disordered" evidence="6">
    <location>
        <begin position="181"/>
        <end position="217"/>
    </location>
</feature>
<dbReference type="GO" id="GO:0005794">
    <property type="term" value="C:Golgi apparatus"/>
    <property type="evidence" value="ECO:0007669"/>
    <property type="project" value="Ensembl"/>
</dbReference>
<dbReference type="PANTHER" id="PTHR14768">
    <property type="entry name" value="UPF0338 PROTEIN"/>
    <property type="match status" value="1"/>
</dbReference>
<name>A0A287B7E1_PIG</name>
<evidence type="ECO:0000313" key="9">
    <source>
        <dbReference type="Proteomes" id="UP000008227"/>
    </source>
</evidence>
<dbReference type="CTD" id="646658"/>
<comment type="subcellular location">
    <subcellularLocation>
        <location evidence="1">Membrane</location>
    </subcellularLocation>
</comment>
<protein>
    <submittedName>
        <fullName evidence="8">Synapse differentiation inducing 1 like</fullName>
    </submittedName>
</protein>
<keyword evidence="9" id="KW-1185">Reference proteome</keyword>
<evidence type="ECO:0000256" key="1">
    <source>
        <dbReference type="ARBA" id="ARBA00004370"/>
    </source>
</evidence>
<evidence type="ECO:0000256" key="6">
    <source>
        <dbReference type="SAM" id="MobiDB-lite"/>
    </source>
</evidence>
<evidence type="ECO:0000256" key="5">
    <source>
        <dbReference type="ARBA" id="ARBA00023136"/>
    </source>
</evidence>
<dbReference type="GO" id="GO:0016020">
    <property type="term" value="C:membrane"/>
    <property type="evidence" value="ECO:0000318"/>
    <property type="project" value="GO_Central"/>
</dbReference>
<dbReference type="InParanoid" id="A0A287B7E1"/>
<dbReference type="AlphaFoldDB" id="A0A287B7E1"/>
<dbReference type="RefSeq" id="XP_003128712.3">
    <property type="nucleotide sequence ID" value="XM_003128664.4"/>
</dbReference>
<reference evidence="8" key="3">
    <citation type="submission" date="2025-08" db="UniProtKB">
        <authorList>
            <consortium name="Ensembl"/>
        </authorList>
    </citation>
    <scope>IDENTIFICATION</scope>
</reference>
<reference evidence="8" key="2">
    <citation type="journal article" date="2020" name="Gigascience">
        <title>An improved pig reference genome sequence to enable pig genetics and genomics research.</title>
        <authorList>
            <person name="Warr A."/>
            <person name="Affara N."/>
            <person name="Aken B."/>
            <person name="Beiki H."/>
            <person name="Bickhart D.M."/>
            <person name="Billis K."/>
            <person name="Chow W."/>
            <person name="Eory L."/>
            <person name="Finlayson H.A."/>
            <person name="Flicek P."/>
            <person name="Giron C.G."/>
            <person name="Griffin D.K."/>
            <person name="Hall R."/>
            <person name="Hannum G."/>
            <person name="Hourlier T."/>
            <person name="Howe K."/>
            <person name="Hume D.A."/>
            <person name="Izuogu O."/>
            <person name="Kim K."/>
            <person name="Koren S."/>
            <person name="Liu H."/>
            <person name="Manchanda N."/>
            <person name="Martin F.J."/>
            <person name="Nonneman D.J."/>
            <person name="O'Connor R.E."/>
            <person name="Phillippy A.M."/>
            <person name="Rohrer G.A."/>
            <person name="Rosen B.D."/>
            <person name="Rund L.A."/>
            <person name="Sargent C.A."/>
            <person name="Schook L.B."/>
            <person name="Schroeder S.G."/>
            <person name="Schwartz A.S."/>
            <person name="Skinner B.M."/>
            <person name="Talbot R."/>
            <person name="Tseng E."/>
            <person name="Tuggle C.K."/>
            <person name="Watson M."/>
            <person name="Smith T.P.L."/>
            <person name="Archibald A.L."/>
        </authorList>
    </citation>
    <scope>NUCLEOTIDE SEQUENCE [LARGE SCALE GENOMIC DNA]</scope>
    <source>
        <strain evidence="8">Duroc</strain>
    </source>
</reference>
<dbReference type="STRING" id="9823.ENSSSCP00000052435"/>
<evidence type="ECO:0000256" key="4">
    <source>
        <dbReference type="ARBA" id="ARBA00022989"/>
    </source>
</evidence>
<evidence type="ECO:0000313" key="8">
    <source>
        <dbReference type="Ensembl" id="ENSSSCP00000052435.2"/>
    </source>
</evidence>
<proteinExistence type="inferred from homology"/>
<dbReference type="GeneID" id="100514113"/>
<comment type="similarity">
    <text evidence="2">Belongs to the CD225/Dispanin family.</text>
</comment>
<dbReference type="Proteomes" id="UP000008227">
    <property type="component" value="Chromosome 7"/>
</dbReference>
<gene>
    <name evidence="8 10" type="primary">SYNDIG1L</name>
</gene>
<dbReference type="Ensembl" id="ENSSSCT00000051454.2">
    <property type="protein sequence ID" value="ENSSSCP00000052435.2"/>
    <property type="gene ID" value="ENSSSCG00000025000.3"/>
</dbReference>
<sequence length="341" mass="36400">MDKQLSQLYEVTTGLSLICKQRNRGSKRLSSQLKAPEPACDKGGVRSKLGTESVLFTTSGPASSTPGSVYICPALPAGSLRTAQLATKSKGSGASLPGAATRAMESLSELQNPLLPRNPAHLQGPYPFPEASPAWPCREKIYSYLLGGAGPAHAHQLLDPGSLQLAVEAWYRPNGLLGRDKVKEPRVGSCETSFTESREPLAGPTERPTEPSEAEEDVTIQTVSYGVQEELQGQEDDQEEEESDATSTESESEDNFLTLPPRDHLGLSIFSMLCCFWPLGIAAFYFSQGTSKAISKGDFRLASTTSRRALFLATLSIAVGAGIYVAVVVALAAYMSQTGHG</sequence>
<feature type="transmembrane region" description="Helical" evidence="7">
    <location>
        <begin position="265"/>
        <end position="288"/>
    </location>
</feature>
<feature type="transmembrane region" description="Helical" evidence="7">
    <location>
        <begin position="309"/>
        <end position="335"/>
    </location>
</feature>
<accession>A0A287B7E1</accession>
<dbReference type="Bgee" id="ENSSSCG00000025000">
    <property type="expression patterns" value="Expressed in hypothalamus and 8 other cell types or tissues"/>
</dbReference>
<reference evidence="9" key="1">
    <citation type="submission" date="2009-11" db="EMBL/GenBank/DDBJ databases">
        <authorList>
            <consortium name="Porcine genome sequencing project"/>
        </authorList>
    </citation>
    <scope>NUCLEOTIDE SEQUENCE [LARGE SCALE GENOMIC DNA]</scope>
    <source>
        <strain evidence="9">Duroc</strain>
    </source>
</reference>
<reference evidence="8" key="4">
    <citation type="submission" date="2025-09" db="UniProtKB">
        <authorList>
            <consortium name="Ensembl"/>
        </authorList>
    </citation>
    <scope>IDENTIFICATION</scope>
</reference>
<dbReference type="GeneTree" id="ENSGT00950000183147"/>
<dbReference type="OrthoDB" id="10018862at2759"/>
<dbReference type="InterPro" id="IPR007593">
    <property type="entry name" value="CD225/Dispanin_fam"/>
</dbReference>
<keyword evidence="5 7" id="KW-0472">Membrane</keyword>
<evidence type="ECO:0000256" key="7">
    <source>
        <dbReference type="SAM" id="Phobius"/>
    </source>
</evidence>
<dbReference type="GlyGen" id="A0A287B7E1">
    <property type="glycosylation" value="1 site"/>
</dbReference>
<dbReference type="Pfam" id="PF04505">
    <property type="entry name" value="CD225"/>
    <property type="match status" value="1"/>
</dbReference>
<dbReference type="FunCoup" id="A0A287B7E1">
    <property type="interactions" value="348"/>
</dbReference>
<dbReference type="KEGG" id="ssc:100514113"/>
<dbReference type="VGNC" id="VGNC:93661">
    <property type="gene designation" value="SYNDIG1L"/>
</dbReference>
<keyword evidence="4 7" id="KW-1133">Transmembrane helix</keyword>
<feature type="compositionally biased region" description="Acidic residues" evidence="6">
    <location>
        <begin position="232"/>
        <end position="254"/>
    </location>
</feature>
<organism evidence="8 9">
    <name type="scientific">Sus scrofa</name>
    <name type="common">Pig</name>
    <dbReference type="NCBI Taxonomy" id="9823"/>
    <lineage>
        <taxon>Eukaryota</taxon>
        <taxon>Metazoa</taxon>
        <taxon>Chordata</taxon>
        <taxon>Craniata</taxon>
        <taxon>Vertebrata</taxon>
        <taxon>Euteleostomi</taxon>
        <taxon>Mammalia</taxon>
        <taxon>Eutheria</taxon>
        <taxon>Laurasiatheria</taxon>
        <taxon>Artiodactyla</taxon>
        <taxon>Suina</taxon>
        <taxon>Suidae</taxon>
        <taxon>Sus</taxon>
    </lineage>
</organism>
<evidence type="ECO:0000256" key="3">
    <source>
        <dbReference type="ARBA" id="ARBA00022692"/>
    </source>
</evidence>
<evidence type="ECO:0000313" key="10">
    <source>
        <dbReference type="VGNC" id="VGNC:93661"/>
    </source>
</evidence>
<dbReference type="PANTHER" id="PTHR14768:SF4">
    <property type="entry name" value="SYNAPSE DIFFERENTIATION-INDUCING GENE PROTEIN 1-LIKE"/>
    <property type="match status" value="1"/>
</dbReference>